<evidence type="ECO:0000313" key="2">
    <source>
        <dbReference type="EMBL" id="AJK45375.1"/>
    </source>
</evidence>
<dbReference type="KEGG" id="bgp:BGL_1c08420"/>
<dbReference type="EMBL" id="CP002580">
    <property type="protein sequence ID" value="AJK45375.1"/>
    <property type="molecule type" value="Genomic_DNA"/>
</dbReference>
<name>A0A0B6RWH5_BURPL</name>
<evidence type="ECO:0000256" key="1">
    <source>
        <dbReference type="SAM" id="MobiDB-lite"/>
    </source>
</evidence>
<gene>
    <name evidence="2" type="ORF">BGL_1c08420</name>
</gene>
<dbReference type="Proteomes" id="UP000031838">
    <property type="component" value="Chromosome 1"/>
</dbReference>
<sequence>MHVSTFGPRPLDVRDPVVAVLETSLHDSNDQPDTLGHPASRDNRKIPRTATQSITQRRQSERHCRKSLSAEKSGRCVADGAVQSGAGRRENRHHPAEPEPIRHPPGFLADIPDLRRAGLEGRQLPRHAHIHGDGEGVIDRRR</sequence>
<dbReference type="AlphaFoldDB" id="A0A0B6RWH5"/>
<evidence type="ECO:0000313" key="3">
    <source>
        <dbReference type="Proteomes" id="UP000031838"/>
    </source>
</evidence>
<proteinExistence type="predicted"/>
<reference evidence="2 3" key="2">
    <citation type="journal article" date="2016" name="Appl. Microbiol. Biotechnol.">
        <title>Mutations improving production and secretion of extracellular lipase by Burkholderia glumae PG1.</title>
        <authorList>
            <person name="Knapp A."/>
            <person name="Voget S."/>
            <person name="Gao R."/>
            <person name="Zaburannyi N."/>
            <person name="Krysciak D."/>
            <person name="Breuer M."/>
            <person name="Hauer B."/>
            <person name="Streit W.R."/>
            <person name="Muller R."/>
            <person name="Daniel R."/>
            <person name="Jaeger K.E."/>
        </authorList>
    </citation>
    <scope>NUCLEOTIDE SEQUENCE [LARGE SCALE GENOMIC DNA]</scope>
    <source>
        <strain evidence="2 3">PG1</strain>
    </source>
</reference>
<feature type="region of interest" description="Disordered" evidence="1">
    <location>
        <begin position="23"/>
        <end position="110"/>
    </location>
</feature>
<keyword evidence="3" id="KW-1185">Reference proteome</keyword>
<organism evidence="2 3">
    <name type="scientific">Burkholderia plantarii</name>
    <dbReference type="NCBI Taxonomy" id="41899"/>
    <lineage>
        <taxon>Bacteria</taxon>
        <taxon>Pseudomonadati</taxon>
        <taxon>Pseudomonadota</taxon>
        <taxon>Betaproteobacteria</taxon>
        <taxon>Burkholderiales</taxon>
        <taxon>Burkholderiaceae</taxon>
        <taxon>Burkholderia</taxon>
    </lineage>
</organism>
<feature type="compositionally biased region" description="Basic and acidic residues" evidence="1">
    <location>
        <begin position="58"/>
        <end position="74"/>
    </location>
</feature>
<reference evidence="3" key="1">
    <citation type="submission" date="2011-03" db="EMBL/GenBank/DDBJ databases">
        <authorList>
            <person name="Voget S."/>
            <person name="Streit W.R."/>
            <person name="Jaeger K.E."/>
            <person name="Daniel R."/>
        </authorList>
    </citation>
    <scope>NUCLEOTIDE SEQUENCE [LARGE SCALE GENOMIC DNA]</scope>
    <source>
        <strain evidence="3">PG1</strain>
    </source>
</reference>
<dbReference type="HOGENOM" id="CLU_1812141_0_0_4"/>
<protein>
    <submittedName>
        <fullName evidence="2">Uncharacterized protein</fullName>
    </submittedName>
</protein>
<accession>A0A0B6RWH5</accession>
<feature type="compositionally biased region" description="Basic and acidic residues" evidence="1">
    <location>
        <begin position="87"/>
        <end position="102"/>
    </location>
</feature>